<keyword evidence="2" id="KW-0472">Membrane</keyword>
<comment type="caution">
    <text evidence="3">The sequence shown here is derived from an EMBL/GenBank/DDBJ whole genome shotgun (WGS) entry which is preliminary data.</text>
</comment>
<gene>
    <name evidence="3" type="ORF">RND81_14G073900</name>
</gene>
<keyword evidence="2" id="KW-0812">Transmembrane</keyword>
<proteinExistence type="predicted"/>
<dbReference type="AlphaFoldDB" id="A0AAW1GV76"/>
<keyword evidence="4" id="KW-1185">Reference proteome</keyword>
<feature type="region of interest" description="Disordered" evidence="1">
    <location>
        <begin position="51"/>
        <end position="72"/>
    </location>
</feature>
<sequence length="440" mass="49065">MAMNSITPLHHHHHHHHHYILSTPYLQYHTHTSNFKTPKLISFSFAPHRRRRRRNTLHNPKKNKNSDHFSSSNHGGKLEFVLDVDQLKSNTPISIIEAKIKGFLEGGIEAYDDLRSLVRVEPGTNRVIVSCSEKTVRFVGGVLGWSLVAVVVVRVLVKLGLGLGLGFRGGFGGEEVVVRRDRSLGGKEVVVAKRGLEGGGKKKGDFGRNVGGVSEMAVSRSRERERKLPGWWPVIVPRPVVEGNREEYAREAKALVRAIMDDKLRGKDVSEEDILELRRICRRSGVQLSFETDNARDSLYRLSVHNVISTCCRAGNPAVQIDGEDARLFIAGLAYDVGLPNFRAATIVSATVAAQTRLWFLQAWALEMQAKHIEAMEELKKICLIHNIFPPEPSSPEMEMVARGLQQHLSIDQRESLLTKLIGVCGDESRRSAAEALGLL</sequence>
<evidence type="ECO:0000256" key="2">
    <source>
        <dbReference type="SAM" id="Phobius"/>
    </source>
</evidence>
<dbReference type="EMBL" id="JBDFQZ010000014">
    <property type="protein sequence ID" value="KAK9664854.1"/>
    <property type="molecule type" value="Genomic_DNA"/>
</dbReference>
<feature type="compositionally biased region" description="Basic residues" evidence="1">
    <location>
        <begin position="51"/>
        <end position="63"/>
    </location>
</feature>
<organism evidence="3 4">
    <name type="scientific">Saponaria officinalis</name>
    <name type="common">Common soapwort</name>
    <name type="synonym">Lychnis saponaria</name>
    <dbReference type="NCBI Taxonomy" id="3572"/>
    <lineage>
        <taxon>Eukaryota</taxon>
        <taxon>Viridiplantae</taxon>
        <taxon>Streptophyta</taxon>
        <taxon>Embryophyta</taxon>
        <taxon>Tracheophyta</taxon>
        <taxon>Spermatophyta</taxon>
        <taxon>Magnoliopsida</taxon>
        <taxon>eudicotyledons</taxon>
        <taxon>Gunneridae</taxon>
        <taxon>Pentapetalae</taxon>
        <taxon>Caryophyllales</taxon>
        <taxon>Caryophyllaceae</taxon>
        <taxon>Caryophylleae</taxon>
        <taxon>Saponaria</taxon>
    </lineage>
</organism>
<protein>
    <submittedName>
        <fullName evidence="3">Uncharacterized protein</fullName>
    </submittedName>
</protein>
<keyword evidence="2" id="KW-1133">Transmembrane helix</keyword>
<accession>A0AAW1GV76</accession>
<evidence type="ECO:0000313" key="4">
    <source>
        <dbReference type="Proteomes" id="UP001443914"/>
    </source>
</evidence>
<reference evidence="3" key="1">
    <citation type="submission" date="2024-03" db="EMBL/GenBank/DDBJ databases">
        <title>WGS assembly of Saponaria officinalis var. Norfolk2.</title>
        <authorList>
            <person name="Jenkins J."/>
            <person name="Shu S."/>
            <person name="Grimwood J."/>
            <person name="Barry K."/>
            <person name="Goodstein D."/>
            <person name="Schmutz J."/>
            <person name="Leebens-Mack J."/>
            <person name="Osbourn A."/>
        </authorList>
    </citation>
    <scope>NUCLEOTIDE SEQUENCE [LARGE SCALE GENOMIC DNA]</scope>
    <source>
        <strain evidence="3">JIC</strain>
    </source>
</reference>
<dbReference type="PANTHER" id="PTHR35830">
    <property type="entry name" value="OS05G0299200 PROTEIN"/>
    <property type="match status" value="1"/>
</dbReference>
<name>A0AAW1GV76_SAPOF</name>
<dbReference type="Proteomes" id="UP001443914">
    <property type="component" value="Unassembled WGS sequence"/>
</dbReference>
<evidence type="ECO:0000256" key="1">
    <source>
        <dbReference type="SAM" id="MobiDB-lite"/>
    </source>
</evidence>
<dbReference type="PANTHER" id="PTHR35830:SF1">
    <property type="entry name" value="OS05G0299200 PROTEIN"/>
    <property type="match status" value="1"/>
</dbReference>
<feature type="transmembrane region" description="Helical" evidence="2">
    <location>
        <begin position="138"/>
        <end position="157"/>
    </location>
</feature>
<evidence type="ECO:0000313" key="3">
    <source>
        <dbReference type="EMBL" id="KAK9664854.1"/>
    </source>
</evidence>